<organism evidence="1 2">
    <name type="scientific">Nesidiocoris tenuis</name>
    <dbReference type="NCBI Taxonomy" id="355587"/>
    <lineage>
        <taxon>Eukaryota</taxon>
        <taxon>Metazoa</taxon>
        <taxon>Ecdysozoa</taxon>
        <taxon>Arthropoda</taxon>
        <taxon>Hexapoda</taxon>
        <taxon>Insecta</taxon>
        <taxon>Pterygota</taxon>
        <taxon>Neoptera</taxon>
        <taxon>Paraneoptera</taxon>
        <taxon>Hemiptera</taxon>
        <taxon>Heteroptera</taxon>
        <taxon>Panheteroptera</taxon>
        <taxon>Cimicomorpha</taxon>
        <taxon>Miridae</taxon>
        <taxon>Dicyphina</taxon>
        <taxon>Nesidiocoris</taxon>
    </lineage>
</organism>
<proteinExistence type="predicted"/>
<dbReference type="AlphaFoldDB" id="A0A6H5GHS6"/>
<name>A0A6H5GHS6_9HEMI</name>
<dbReference type="Proteomes" id="UP000479000">
    <property type="component" value="Unassembled WGS sequence"/>
</dbReference>
<keyword evidence="2" id="KW-1185">Reference proteome</keyword>
<evidence type="ECO:0000313" key="2">
    <source>
        <dbReference type="Proteomes" id="UP000479000"/>
    </source>
</evidence>
<evidence type="ECO:0000313" key="1">
    <source>
        <dbReference type="EMBL" id="CAB0002613.1"/>
    </source>
</evidence>
<sequence length="74" mass="8144">MIRGKDEPTFRIQQHLALGTYSLIYETHSSDKTISPISQQSPCIWTVPTFVITNARAPGPIRSRKGTSTGGNDL</sequence>
<accession>A0A6H5GHS6</accession>
<feature type="non-terminal residue" evidence="1">
    <location>
        <position position="74"/>
    </location>
</feature>
<dbReference type="EMBL" id="CADCXU010012728">
    <property type="protein sequence ID" value="CAB0002613.1"/>
    <property type="molecule type" value="Genomic_DNA"/>
</dbReference>
<gene>
    <name evidence="1" type="ORF">NTEN_LOCUS8400</name>
</gene>
<reference evidence="1 2" key="1">
    <citation type="submission" date="2020-02" db="EMBL/GenBank/DDBJ databases">
        <authorList>
            <person name="Ferguson B K."/>
        </authorList>
    </citation>
    <scope>NUCLEOTIDE SEQUENCE [LARGE SCALE GENOMIC DNA]</scope>
</reference>
<protein>
    <submittedName>
        <fullName evidence="1">Uncharacterized protein</fullName>
    </submittedName>
</protein>